<dbReference type="SUPFAM" id="SSF57667">
    <property type="entry name" value="beta-beta-alpha zinc fingers"/>
    <property type="match status" value="1"/>
</dbReference>
<evidence type="ECO:0000259" key="8">
    <source>
        <dbReference type="PROSITE" id="PS50157"/>
    </source>
</evidence>
<dbReference type="GO" id="GO:0008270">
    <property type="term" value="F:zinc ion binding"/>
    <property type="evidence" value="ECO:0007669"/>
    <property type="project" value="UniProtKB-KW"/>
</dbReference>
<evidence type="ECO:0000256" key="6">
    <source>
        <dbReference type="PROSITE-ProRule" id="PRU00042"/>
    </source>
</evidence>
<dbReference type="FunFam" id="3.30.160.60:FF:000100">
    <property type="entry name" value="Zinc finger 45-like"/>
    <property type="match status" value="1"/>
</dbReference>
<keyword evidence="4 6" id="KW-0863">Zinc-finger</keyword>
<proteinExistence type="predicted"/>
<evidence type="ECO:0000256" key="2">
    <source>
        <dbReference type="ARBA" id="ARBA00022723"/>
    </source>
</evidence>
<evidence type="ECO:0000256" key="3">
    <source>
        <dbReference type="ARBA" id="ARBA00022737"/>
    </source>
</evidence>
<organism evidence="9 10">
    <name type="scientific">Maudiozyma humilis</name>
    <name type="common">Sour dough yeast</name>
    <name type="synonym">Kazachstania humilis</name>
    <dbReference type="NCBI Taxonomy" id="51915"/>
    <lineage>
        <taxon>Eukaryota</taxon>
        <taxon>Fungi</taxon>
        <taxon>Dikarya</taxon>
        <taxon>Ascomycota</taxon>
        <taxon>Saccharomycotina</taxon>
        <taxon>Saccharomycetes</taxon>
        <taxon>Saccharomycetales</taxon>
        <taxon>Saccharomycetaceae</taxon>
        <taxon>Maudiozyma</taxon>
    </lineage>
</organism>
<dbReference type="PROSITE" id="PS50157">
    <property type="entry name" value="ZINC_FINGER_C2H2_2"/>
    <property type="match status" value="1"/>
</dbReference>
<dbReference type="InterPro" id="IPR036236">
    <property type="entry name" value="Znf_C2H2_sf"/>
</dbReference>
<accession>A0AAV5RYD5</accession>
<keyword evidence="2" id="KW-0479">Metal-binding</keyword>
<evidence type="ECO:0000256" key="4">
    <source>
        <dbReference type="ARBA" id="ARBA00022771"/>
    </source>
</evidence>
<dbReference type="EMBL" id="BTGD01000008">
    <property type="protein sequence ID" value="GMM56448.1"/>
    <property type="molecule type" value="Genomic_DNA"/>
</dbReference>
<keyword evidence="5" id="KW-0862">Zinc</keyword>
<evidence type="ECO:0000256" key="7">
    <source>
        <dbReference type="SAM" id="MobiDB-lite"/>
    </source>
</evidence>
<dbReference type="Proteomes" id="UP001377567">
    <property type="component" value="Unassembled WGS sequence"/>
</dbReference>
<evidence type="ECO:0000313" key="10">
    <source>
        <dbReference type="Proteomes" id="UP001377567"/>
    </source>
</evidence>
<evidence type="ECO:0000313" key="9">
    <source>
        <dbReference type="EMBL" id="GMM56448.1"/>
    </source>
</evidence>
<keyword evidence="1" id="KW-0678">Repressor</keyword>
<sequence length="265" mass="29390">MTEEEDAFFRKAAEAIVETSLNQANAHPAIRELLKRLNVGQGNFEGLIGNTFAKENTAVHSKKEHPEHVSDNPDSSYTLARLHDMESLISIKPSNKVDALNNASFLLDFGGSQPNTAQGGHNFHPPPPSIGPSPANNGRKPRKFSDTTADDSFSRAAMTDSDKNTPVEWKRMKSLRDSNDGSLKEFPCSKFHLIFGRSSDLRRHEKAHLPILPNICPQCGKGFARKDALKRHFDTLTCKRNRSKLLSIGEGDVAEFIKSTKDNLK</sequence>
<feature type="region of interest" description="Disordered" evidence="7">
    <location>
        <begin position="111"/>
        <end position="164"/>
    </location>
</feature>
<dbReference type="InterPro" id="IPR013087">
    <property type="entry name" value="Znf_C2H2_type"/>
</dbReference>
<reference evidence="9 10" key="1">
    <citation type="journal article" date="2023" name="Elife">
        <title>Identification of key yeast species and microbe-microbe interactions impacting larval growth of Drosophila in the wild.</title>
        <authorList>
            <person name="Mure A."/>
            <person name="Sugiura Y."/>
            <person name="Maeda R."/>
            <person name="Honda K."/>
            <person name="Sakurai N."/>
            <person name="Takahashi Y."/>
            <person name="Watada M."/>
            <person name="Katoh T."/>
            <person name="Gotoh A."/>
            <person name="Gotoh Y."/>
            <person name="Taniguchi I."/>
            <person name="Nakamura K."/>
            <person name="Hayashi T."/>
            <person name="Katayama T."/>
            <person name="Uemura T."/>
            <person name="Hattori Y."/>
        </authorList>
    </citation>
    <scope>NUCLEOTIDE SEQUENCE [LARGE SCALE GENOMIC DNA]</scope>
    <source>
        <strain evidence="9 10">KH-74</strain>
    </source>
</reference>
<keyword evidence="10" id="KW-1185">Reference proteome</keyword>
<protein>
    <submittedName>
        <fullName evidence="9">Met32 protein</fullName>
    </submittedName>
</protein>
<feature type="domain" description="C2H2-type" evidence="8">
    <location>
        <begin position="214"/>
        <end position="241"/>
    </location>
</feature>
<keyword evidence="3" id="KW-0677">Repeat</keyword>
<name>A0AAV5RYD5_MAUHU</name>
<comment type="caution">
    <text evidence="9">The sequence shown here is derived from an EMBL/GenBank/DDBJ whole genome shotgun (WGS) entry which is preliminary data.</text>
</comment>
<dbReference type="AlphaFoldDB" id="A0AAV5RYD5"/>
<dbReference type="Pfam" id="PF00096">
    <property type="entry name" value="zf-C2H2"/>
    <property type="match status" value="1"/>
</dbReference>
<dbReference type="Gene3D" id="3.30.160.60">
    <property type="entry name" value="Classic Zinc Finger"/>
    <property type="match status" value="1"/>
</dbReference>
<feature type="region of interest" description="Disordered" evidence="7">
    <location>
        <begin position="57"/>
        <end position="76"/>
    </location>
</feature>
<evidence type="ECO:0000256" key="5">
    <source>
        <dbReference type="ARBA" id="ARBA00022833"/>
    </source>
</evidence>
<gene>
    <name evidence="9" type="ORF">DAKH74_030640</name>
</gene>
<evidence type="ECO:0000256" key="1">
    <source>
        <dbReference type="ARBA" id="ARBA00022491"/>
    </source>
</evidence>